<reference evidence="1" key="1">
    <citation type="journal article" date="2023" name="Plant Biotechnol. J.">
        <title>Chromosome-level wild Hevea brasiliensis genome provides new tools for genomic-assisted breeding and valuable loci to elevate rubber yield.</title>
        <authorList>
            <person name="Cheng H."/>
            <person name="Song X."/>
            <person name="Hu Y."/>
            <person name="Wu T."/>
            <person name="Yang Q."/>
            <person name="An Z."/>
            <person name="Feng S."/>
            <person name="Deng Z."/>
            <person name="Wu W."/>
            <person name="Zeng X."/>
            <person name="Tu M."/>
            <person name="Wang X."/>
            <person name="Huang H."/>
        </authorList>
    </citation>
    <scope>NUCLEOTIDE SEQUENCE</scope>
    <source>
        <strain evidence="1">MT/VB/25A 57/8</strain>
    </source>
</reference>
<name>A0ABQ9L9K5_HEVBR</name>
<protein>
    <submittedName>
        <fullName evidence="1">Uncharacterized protein</fullName>
    </submittedName>
</protein>
<evidence type="ECO:0000313" key="1">
    <source>
        <dbReference type="EMBL" id="KAJ9162707.1"/>
    </source>
</evidence>
<dbReference type="Proteomes" id="UP001174677">
    <property type="component" value="Chromosome 13"/>
</dbReference>
<accession>A0ABQ9L9K5</accession>
<gene>
    <name evidence="1" type="ORF">P3X46_022463</name>
</gene>
<comment type="caution">
    <text evidence="1">The sequence shown here is derived from an EMBL/GenBank/DDBJ whole genome shotgun (WGS) entry which is preliminary data.</text>
</comment>
<sequence>MEEAQEDIAIFRSGPTEEIEAKLQLARLRVTKDLGKKVNENFMDFEPFLGDDQEWKAECHDVAQKKLSFLASSEVDFG</sequence>
<proteinExistence type="predicted"/>
<evidence type="ECO:0000313" key="2">
    <source>
        <dbReference type="Proteomes" id="UP001174677"/>
    </source>
</evidence>
<dbReference type="EMBL" id="JARPOI010000013">
    <property type="protein sequence ID" value="KAJ9162707.1"/>
    <property type="molecule type" value="Genomic_DNA"/>
</dbReference>
<keyword evidence="2" id="KW-1185">Reference proteome</keyword>
<organism evidence="1 2">
    <name type="scientific">Hevea brasiliensis</name>
    <name type="common">Para rubber tree</name>
    <name type="synonym">Siphonia brasiliensis</name>
    <dbReference type="NCBI Taxonomy" id="3981"/>
    <lineage>
        <taxon>Eukaryota</taxon>
        <taxon>Viridiplantae</taxon>
        <taxon>Streptophyta</taxon>
        <taxon>Embryophyta</taxon>
        <taxon>Tracheophyta</taxon>
        <taxon>Spermatophyta</taxon>
        <taxon>Magnoliopsida</taxon>
        <taxon>eudicotyledons</taxon>
        <taxon>Gunneridae</taxon>
        <taxon>Pentapetalae</taxon>
        <taxon>rosids</taxon>
        <taxon>fabids</taxon>
        <taxon>Malpighiales</taxon>
        <taxon>Euphorbiaceae</taxon>
        <taxon>Crotonoideae</taxon>
        <taxon>Micrandreae</taxon>
        <taxon>Hevea</taxon>
    </lineage>
</organism>